<keyword evidence="1" id="KW-0812">Transmembrane</keyword>
<evidence type="ECO:0000313" key="3">
    <source>
        <dbReference type="Proteomes" id="UP000678499"/>
    </source>
</evidence>
<feature type="transmembrane region" description="Helical" evidence="1">
    <location>
        <begin position="65"/>
        <end position="84"/>
    </location>
</feature>
<dbReference type="EMBL" id="CAJPEX010002259">
    <property type="protein sequence ID" value="CAG0920737.1"/>
    <property type="molecule type" value="Genomic_DNA"/>
</dbReference>
<dbReference type="EMBL" id="OA884296">
    <property type="protein sequence ID" value="CAD7280585.1"/>
    <property type="molecule type" value="Genomic_DNA"/>
</dbReference>
<keyword evidence="3" id="KW-1185">Reference proteome</keyword>
<proteinExistence type="predicted"/>
<keyword evidence="1" id="KW-0472">Membrane</keyword>
<sequence length="118" mass="13055">MAELPWKIWRKPLESNALLISRILTGKLGYNNKKSAGRAPHLLSGEQNSAGSPQSDQAIKMRHKVFFAVLGLLLWFQAMSVLSLPNEGRMNEAGSQKAENFLLPLASSCFSLLSLHHL</sequence>
<evidence type="ECO:0000313" key="2">
    <source>
        <dbReference type="EMBL" id="CAD7280585.1"/>
    </source>
</evidence>
<keyword evidence="1" id="KW-1133">Transmembrane helix</keyword>
<name>A0A7R9BSS4_9CRUS</name>
<gene>
    <name evidence="2" type="ORF">NMOB1V02_LOCUS8243</name>
</gene>
<dbReference type="Proteomes" id="UP000678499">
    <property type="component" value="Unassembled WGS sequence"/>
</dbReference>
<accession>A0A7R9BSS4</accession>
<protein>
    <submittedName>
        <fullName evidence="2">Uncharacterized protein</fullName>
    </submittedName>
</protein>
<dbReference type="AlphaFoldDB" id="A0A7R9BSS4"/>
<organism evidence="2">
    <name type="scientific">Notodromas monacha</name>
    <dbReference type="NCBI Taxonomy" id="399045"/>
    <lineage>
        <taxon>Eukaryota</taxon>
        <taxon>Metazoa</taxon>
        <taxon>Ecdysozoa</taxon>
        <taxon>Arthropoda</taxon>
        <taxon>Crustacea</taxon>
        <taxon>Oligostraca</taxon>
        <taxon>Ostracoda</taxon>
        <taxon>Podocopa</taxon>
        <taxon>Podocopida</taxon>
        <taxon>Cypridocopina</taxon>
        <taxon>Cypridoidea</taxon>
        <taxon>Cyprididae</taxon>
        <taxon>Notodromas</taxon>
    </lineage>
</organism>
<evidence type="ECO:0000256" key="1">
    <source>
        <dbReference type="SAM" id="Phobius"/>
    </source>
</evidence>
<reference evidence="2" key="1">
    <citation type="submission" date="2020-11" db="EMBL/GenBank/DDBJ databases">
        <authorList>
            <person name="Tran Van P."/>
        </authorList>
    </citation>
    <scope>NUCLEOTIDE SEQUENCE</scope>
</reference>